<evidence type="ECO:0000256" key="12">
    <source>
        <dbReference type="ARBA" id="ARBA00048841"/>
    </source>
</evidence>
<evidence type="ECO:0000256" key="10">
    <source>
        <dbReference type="ARBA" id="ARBA00023002"/>
    </source>
</evidence>
<dbReference type="PIRSF" id="PIRSF036497">
    <property type="entry name" value="HDH_short"/>
    <property type="match status" value="1"/>
</dbReference>
<comment type="pathway">
    <text evidence="3">Amino-acid biosynthesis; L-methionine biosynthesis via de novo pathway; L-homoserine from L-aspartate: step 3/3.</text>
</comment>
<keyword evidence="8 14" id="KW-0791">Threonine biosynthesis</keyword>
<dbReference type="Gene3D" id="3.40.50.720">
    <property type="entry name" value="NAD(P)-binding Rossmann-like Domain"/>
    <property type="match status" value="1"/>
</dbReference>
<evidence type="ECO:0000256" key="8">
    <source>
        <dbReference type="ARBA" id="ARBA00022697"/>
    </source>
</evidence>
<evidence type="ECO:0000313" key="20">
    <source>
        <dbReference type="Proteomes" id="UP001147746"/>
    </source>
</evidence>
<dbReference type="InterPro" id="IPR001342">
    <property type="entry name" value="HDH_cat"/>
</dbReference>
<dbReference type="GO" id="GO:0009088">
    <property type="term" value="P:threonine biosynthetic process"/>
    <property type="evidence" value="ECO:0007669"/>
    <property type="project" value="UniProtKB-KW"/>
</dbReference>
<gene>
    <name evidence="19" type="ORF">N7476_004170</name>
</gene>
<dbReference type="EC" id="1.1.1.3" evidence="5 14"/>
<evidence type="ECO:0000259" key="17">
    <source>
        <dbReference type="Pfam" id="PF00742"/>
    </source>
</evidence>
<evidence type="ECO:0000256" key="11">
    <source>
        <dbReference type="ARBA" id="ARBA00023167"/>
    </source>
</evidence>
<protein>
    <recommendedName>
        <fullName evidence="6 14">Homoserine dehydrogenase</fullName>
        <shortName evidence="14">HDH</shortName>
        <ecNumber evidence="5 14">1.1.1.3</ecNumber>
    </recommendedName>
</protein>
<evidence type="ECO:0000256" key="2">
    <source>
        <dbReference type="ARBA" id="ARBA00005056"/>
    </source>
</evidence>
<dbReference type="SUPFAM" id="SSF51735">
    <property type="entry name" value="NAD(P)-binding Rossmann-fold domains"/>
    <property type="match status" value="1"/>
</dbReference>
<dbReference type="AlphaFoldDB" id="A0A9W9Q1L7"/>
<organism evidence="19 20">
    <name type="scientific">Penicillium atrosanguineum</name>
    <dbReference type="NCBI Taxonomy" id="1132637"/>
    <lineage>
        <taxon>Eukaryota</taxon>
        <taxon>Fungi</taxon>
        <taxon>Dikarya</taxon>
        <taxon>Ascomycota</taxon>
        <taxon>Pezizomycotina</taxon>
        <taxon>Eurotiomycetes</taxon>
        <taxon>Eurotiomycetidae</taxon>
        <taxon>Eurotiales</taxon>
        <taxon>Aspergillaceae</taxon>
        <taxon>Penicillium</taxon>
    </lineage>
</organism>
<dbReference type="GO" id="GO:0009090">
    <property type="term" value="P:homoserine biosynthetic process"/>
    <property type="evidence" value="ECO:0007669"/>
    <property type="project" value="TreeGrafter"/>
</dbReference>
<evidence type="ECO:0000256" key="14">
    <source>
        <dbReference type="PIRNR" id="PIRNR036497"/>
    </source>
</evidence>
<evidence type="ECO:0000256" key="5">
    <source>
        <dbReference type="ARBA" id="ARBA00013213"/>
    </source>
</evidence>
<evidence type="ECO:0000256" key="3">
    <source>
        <dbReference type="ARBA" id="ARBA00005062"/>
    </source>
</evidence>
<evidence type="ECO:0000256" key="6">
    <source>
        <dbReference type="ARBA" id="ARBA00013376"/>
    </source>
</evidence>
<evidence type="ECO:0000256" key="16">
    <source>
        <dbReference type="PIRSR" id="PIRSR036497-2"/>
    </source>
</evidence>
<sequence>MANPIYLGVVGVGGVGNAFLEQLGKLPNAPQIGLLARSSQSLLAPTPAYSPCIPATNWSDAAATPSLIKASILSPDEIAAYLAAAPGRAILVDNTSDLVLAQAYPVFLKNGVSVVTANKKGFSSDISLWNDIFASANQGNAYVHHQCTVGGTLPVLSTLRDLIATGDEITRIEGVLSGTLSLLLGEFMPAFGTPDVKWSSLVAHAREAGETEPDPRDDLNGLDFARKLTIIARVIGLEISRPDAFPVESLIPTELVSLQFSSEGIAQFMRQLPAYDDRMEIIKEDAREKGKILRYIGSIDVATKTIKVGLQHVEKNSPIANLKGSQIVSIHTKRYSATPLILQGGGGGGEITAMGLMADLLKVIEKLR</sequence>
<evidence type="ECO:0000256" key="13">
    <source>
        <dbReference type="ARBA" id="ARBA00059589"/>
    </source>
</evidence>
<feature type="binding site" evidence="16">
    <location>
        <position position="95"/>
    </location>
    <ligand>
        <name>NADPH</name>
        <dbReference type="ChEBI" id="CHEBI:57783"/>
    </ligand>
</feature>
<dbReference type="InterPro" id="IPR036291">
    <property type="entry name" value="NAD(P)-bd_dom_sf"/>
</dbReference>
<evidence type="ECO:0000256" key="15">
    <source>
        <dbReference type="PIRSR" id="PIRSR036497-1"/>
    </source>
</evidence>
<comment type="function">
    <text evidence="13">Catalyzes the conversion of L-aspartate-beta-semialdehyde (L-Asa) to L-homoserine (L-Hse), the third step in the biosynthesis of amino acids that derive from aspartate (the aspartate family of amino acids), including methioinine and threonine, the latter of which is a precursor to isoleucine; production of homoserine leads to a branch-point in the pathway as it can either be O-phosphorylated for processing to threonine, or O-acylated for processing to methionine.</text>
</comment>
<keyword evidence="11 14" id="KW-0486">Methionine biosynthesis</keyword>
<evidence type="ECO:0000256" key="4">
    <source>
        <dbReference type="ARBA" id="ARBA00006753"/>
    </source>
</evidence>
<dbReference type="InterPro" id="IPR022697">
    <property type="entry name" value="HDH_short"/>
</dbReference>
<feature type="domain" description="Aspartate/homoserine dehydrogenase NAD-binding" evidence="18">
    <location>
        <begin position="11"/>
        <end position="145"/>
    </location>
</feature>
<evidence type="ECO:0000256" key="9">
    <source>
        <dbReference type="ARBA" id="ARBA00022857"/>
    </source>
</evidence>
<dbReference type="Pfam" id="PF00742">
    <property type="entry name" value="Homoserine_dh"/>
    <property type="match status" value="1"/>
</dbReference>
<proteinExistence type="inferred from homology"/>
<comment type="pathway">
    <text evidence="2">Amino-acid biosynthesis; L-threonine biosynthesis; L-threonine from L-aspartate: step 3/5.</text>
</comment>
<dbReference type="SUPFAM" id="SSF55347">
    <property type="entry name" value="Glyceraldehyde-3-phosphate dehydrogenase-like, C-terminal domain"/>
    <property type="match status" value="1"/>
</dbReference>
<dbReference type="PANTHER" id="PTHR43070:SF5">
    <property type="entry name" value="HOMOSERINE DEHYDROGENASE"/>
    <property type="match status" value="1"/>
</dbReference>
<comment type="similarity">
    <text evidence="4 14">Belongs to the homoserine dehydrogenase family.</text>
</comment>
<feature type="binding site" evidence="16">
    <location>
        <begin position="11"/>
        <end position="16"/>
    </location>
    <ligand>
        <name>NADP(+)</name>
        <dbReference type="ChEBI" id="CHEBI:58349"/>
    </ligand>
</feature>
<evidence type="ECO:0000256" key="7">
    <source>
        <dbReference type="ARBA" id="ARBA00022605"/>
    </source>
</evidence>
<dbReference type="Proteomes" id="UP001147746">
    <property type="component" value="Unassembled WGS sequence"/>
</dbReference>
<keyword evidence="10 14" id="KW-0560">Oxidoreductase</keyword>
<dbReference type="GO" id="GO:0004412">
    <property type="term" value="F:homoserine dehydrogenase activity"/>
    <property type="evidence" value="ECO:0007669"/>
    <property type="project" value="UniProtKB-EC"/>
</dbReference>
<reference evidence="19" key="1">
    <citation type="submission" date="2022-12" db="EMBL/GenBank/DDBJ databases">
        <authorList>
            <person name="Petersen C."/>
        </authorList>
    </citation>
    <scope>NUCLEOTIDE SEQUENCE</scope>
    <source>
        <strain evidence="19">IBT 21472</strain>
    </source>
</reference>
<dbReference type="InterPro" id="IPR011147">
    <property type="entry name" value="Bifunc_Aspkin/hSer_DH"/>
</dbReference>
<dbReference type="InterPro" id="IPR005106">
    <property type="entry name" value="Asp/hSer_DH_NAD-bd"/>
</dbReference>
<feature type="domain" description="Homoserine dehydrogenase catalytic" evidence="17">
    <location>
        <begin position="154"/>
        <end position="361"/>
    </location>
</feature>
<dbReference type="GO" id="GO:0050661">
    <property type="term" value="F:NADP binding"/>
    <property type="evidence" value="ECO:0007669"/>
    <property type="project" value="InterPro"/>
</dbReference>
<dbReference type="GO" id="GO:0009086">
    <property type="term" value="P:methionine biosynthetic process"/>
    <property type="evidence" value="ECO:0007669"/>
    <property type="project" value="UniProtKB-KW"/>
</dbReference>
<evidence type="ECO:0000256" key="1">
    <source>
        <dbReference type="ARBA" id="ARBA00001920"/>
    </source>
</evidence>
<evidence type="ECO:0000313" key="19">
    <source>
        <dbReference type="EMBL" id="KAJ5321168.1"/>
    </source>
</evidence>
<keyword evidence="7 14" id="KW-0028">Amino-acid biosynthesis</keyword>
<feature type="binding site" evidence="16">
    <location>
        <position position="212"/>
    </location>
    <ligand>
        <name>L-homoserine</name>
        <dbReference type="ChEBI" id="CHEBI:57476"/>
    </ligand>
</feature>
<comment type="cofactor">
    <cofactor evidence="1">
        <name>a metal cation</name>
        <dbReference type="ChEBI" id="CHEBI:25213"/>
    </cofactor>
</comment>
<reference evidence="19" key="2">
    <citation type="journal article" date="2023" name="IMA Fungus">
        <title>Comparative genomic study of the Penicillium genus elucidates a diverse pangenome and 15 lateral gene transfer events.</title>
        <authorList>
            <person name="Petersen C."/>
            <person name="Sorensen T."/>
            <person name="Nielsen M.R."/>
            <person name="Sondergaard T.E."/>
            <person name="Sorensen J.L."/>
            <person name="Fitzpatrick D.A."/>
            <person name="Frisvad J.C."/>
            <person name="Nielsen K.L."/>
        </authorList>
    </citation>
    <scope>NUCLEOTIDE SEQUENCE</scope>
    <source>
        <strain evidence="19">IBT 21472</strain>
    </source>
</reference>
<comment type="caution">
    <text evidence="19">The sequence shown here is derived from an EMBL/GenBank/DDBJ whole genome shotgun (WGS) entry which is preliminary data.</text>
</comment>
<feature type="active site" description="Proton donor" evidence="15">
    <location>
        <position position="227"/>
    </location>
</feature>
<dbReference type="Gene3D" id="3.30.360.10">
    <property type="entry name" value="Dihydrodipicolinate Reductase, domain 2"/>
    <property type="match status" value="1"/>
</dbReference>
<accession>A0A9W9Q1L7</accession>
<dbReference type="PANTHER" id="PTHR43070">
    <property type="match status" value="1"/>
</dbReference>
<dbReference type="EMBL" id="JAPZBO010000003">
    <property type="protein sequence ID" value="KAJ5321168.1"/>
    <property type="molecule type" value="Genomic_DNA"/>
</dbReference>
<feature type="binding site" evidence="16">
    <location>
        <position position="119"/>
    </location>
    <ligand>
        <name>NADPH</name>
        <dbReference type="ChEBI" id="CHEBI:57783"/>
    </ligand>
</feature>
<comment type="catalytic activity">
    <reaction evidence="12">
        <text>L-homoserine + NADP(+) = L-aspartate 4-semialdehyde + NADPH + H(+)</text>
        <dbReference type="Rhea" id="RHEA:15761"/>
        <dbReference type="ChEBI" id="CHEBI:15378"/>
        <dbReference type="ChEBI" id="CHEBI:57476"/>
        <dbReference type="ChEBI" id="CHEBI:57783"/>
        <dbReference type="ChEBI" id="CHEBI:58349"/>
        <dbReference type="ChEBI" id="CHEBI:537519"/>
        <dbReference type="EC" id="1.1.1.3"/>
    </reaction>
    <physiologicalReaction direction="right-to-left" evidence="12">
        <dbReference type="Rhea" id="RHEA:15763"/>
    </physiologicalReaction>
</comment>
<keyword evidence="20" id="KW-1185">Reference proteome</keyword>
<name>A0A9W9Q1L7_9EURO</name>
<keyword evidence="9 14" id="KW-0521">NADP</keyword>
<evidence type="ECO:0000259" key="18">
    <source>
        <dbReference type="Pfam" id="PF03447"/>
    </source>
</evidence>
<dbReference type="Pfam" id="PF03447">
    <property type="entry name" value="NAD_binding_3"/>
    <property type="match status" value="1"/>
</dbReference>
<dbReference type="FunFam" id="3.30.360.10:FF:000006">
    <property type="entry name" value="Bifunctional aspartokinase/homoserine dehydrogenase"/>
    <property type="match status" value="1"/>
</dbReference>